<dbReference type="VEuPathDB" id="ToxoDB:EPH_0026230"/>
<reference evidence="2" key="2">
    <citation type="submission" date="2013-10" db="EMBL/GenBank/DDBJ databases">
        <authorList>
            <person name="Aslett M."/>
        </authorList>
    </citation>
    <scope>NUCLEOTIDE SEQUENCE [LARGE SCALE GENOMIC DNA]</scope>
    <source>
        <strain evidence="2">Houghton</strain>
    </source>
</reference>
<sequence>MAAAGVKQGGVVGMVTSGLPARSVFGGAPPLDEALGSLADAPLSHNVIHVIDVRRSSIGVLDGKPTDRRPQLSYRSFGGREDDPEQVMGGVRVGARAPTTSRSTAVRGFWPIMTSNGLSSVEE</sequence>
<dbReference type="AlphaFoldDB" id="U6H6C1"/>
<dbReference type="EMBL" id="HG697501">
    <property type="protein sequence ID" value="CDI87457.1"/>
    <property type="molecule type" value="Genomic_DNA"/>
</dbReference>
<evidence type="ECO:0000313" key="3">
    <source>
        <dbReference type="Proteomes" id="UP000018201"/>
    </source>
</evidence>
<feature type="region of interest" description="Disordered" evidence="1">
    <location>
        <begin position="60"/>
        <end position="99"/>
    </location>
</feature>
<protein>
    <submittedName>
        <fullName evidence="2">Uncharacterized protein</fullName>
    </submittedName>
</protein>
<evidence type="ECO:0000256" key="1">
    <source>
        <dbReference type="SAM" id="MobiDB-lite"/>
    </source>
</evidence>
<reference evidence="2" key="1">
    <citation type="submission" date="2013-10" db="EMBL/GenBank/DDBJ databases">
        <title>Genomic analysis of the causative agents of coccidiosis in chickens.</title>
        <authorList>
            <person name="Reid A.J."/>
            <person name="Blake D."/>
            <person name="Billington K."/>
            <person name="Browne H."/>
            <person name="Dunn M."/>
            <person name="Hung S."/>
            <person name="Kawahara F."/>
            <person name="Miranda-Saavedra D."/>
            <person name="Mourier T."/>
            <person name="Nagra H."/>
            <person name="Otto T.D."/>
            <person name="Rawlings N."/>
            <person name="Sanchez A."/>
            <person name="Sanders M."/>
            <person name="Subramaniam C."/>
            <person name="Tay Y."/>
            <person name="Dear P."/>
            <person name="Doerig C."/>
            <person name="Gruber A."/>
            <person name="Parkinson J."/>
            <person name="Shirley M."/>
            <person name="Wan K.L."/>
            <person name="Berriman M."/>
            <person name="Tomley F."/>
            <person name="Pain A."/>
        </authorList>
    </citation>
    <scope>NUCLEOTIDE SEQUENCE [LARGE SCALE GENOMIC DNA]</scope>
    <source>
        <strain evidence="2">Houghton</strain>
    </source>
</reference>
<dbReference type="Proteomes" id="UP000018201">
    <property type="component" value="Unassembled WGS sequence"/>
</dbReference>
<name>U6H6C1_9EIME</name>
<keyword evidence="3" id="KW-1185">Reference proteome</keyword>
<gene>
    <name evidence="2" type="ORF">EPH_0026230</name>
</gene>
<accession>U6H6C1</accession>
<organism evidence="2 3">
    <name type="scientific">Eimeria praecox</name>
    <dbReference type="NCBI Taxonomy" id="51316"/>
    <lineage>
        <taxon>Eukaryota</taxon>
        <taxon>Sar</taxon>
        <taxon>Alveolata</taxon>
        <taxon>Apicomplexa</taxon>
        <taxon>Conoidasida</taxon>
        <taxon>Coccidia</taxon>
        <taxon>Eucoccidiorida</taxon>
        <taxon>Eimeriorina</taxon>
        <taxon>Eimeriidae</taxon>
        <taxon>Eimeria</taxon>
    </lineage>
</organism>
<evidence type="ECO:0000313" key="2">
    <source>
        <dbReference type="EMBL" id="CDI87457.1"/>
    </source>
</evidence>
<proteinExistence type="predicted"/>